<sequence>MAYSTSNLRNPNSEYIEKDSLASQKPWQELNSPDQKAKHQGYFFINNLITRHFTNVVVHPFYQHPNSVAMEKKPLMSLDSILQASLVLLASIFTVRAGSENKTMIDTNEPKRDLFQPHKDYLLPSAESDQQRGMVIPFFQG</sequence>
<evidence type="ECO:0000313" key="2">
    <source>
        <dbReference type="EMBL" id="MED6108534.1"/>
    </source>
</evidence>
<gene>
    <name evidence="2" type="ORF">PIB30_024870</name>
</gene>
<evidence type="ECO:0000256" key="1">
    <source>
        <dbReference type="SAM" id="MobiDB-lite"/>
    </source>
</evidence>
<feature type="region of interest" description="Disordered" evidence="1">
    <location>
        <begin position="1"/>
        <end position="32"/>
    </location>
</feature>
<evidence type="ECO:0000313" key="3">
    <source>
        <dbReference type="Proteomes" id="UP001341840"/>
    </source>
</evidence>
<feature type="compositionally biased region" description="Polar residues" evidence="1">
    <location>
        <begin position="1"/>
        <end position="13"/>
    </location>
</feature>
<protein>
    <submittedName>
        <fullName evidence="2">Uncharacterized protein</fullName>
    </submittedName>
</protein>
<feature type="compositionally biased region" description="Polar residues" evidence="1">
    <location>
        <begin position="21"/>
        <end position="32"/>
    </location>
</feature>
<organism evidence="2 3">
    <name type="scientific">Stylosanthes scabra</name>
    <dbReference type="NCBI Taxonomy" id="79078"/>
    <lineage>
        <taxon>Eukaryota</taxon>
        <taxon>Viridiplantae</taxon>
        <taxon>Streptophyta</taxon>
        <taxon>Embryophyta</taxon>
        <taxon>Tracheophyta</taxon>
        <taxon>Spermatophyta</taxon>
        <taxon>Magnoliopsida</taxon>
        <taxon>eudicotyledons</taxon>
        <taxon>Gunneridae</taxon>
        <taxon>Pentapetalae</taxon>
        <taxon>rosids</taxon>
        <taxon>fabids</taxon>
        <taxon>Fabales</taxon>
        <taxon>Fabaceae</taxon>
        <taxon>Papilionoideae</taxon>
        <taxon>50 kb inversion clade</taxon>
        <taxon>dalbergioids sensu lato</taxon>
        <taxon>Dalbergieae</taxon>
        <taxon>Pterocarpus clade</taxon>
        <taxon>Stylosanthes</taxon>
    </lineage>
</organism>
<proteinExistence type="predicted"/>
<dbReference type="EMBL" id="JASCZI010000090">
    <property type="protein sequence ID" value="MED6108534.1"/>
    <property type="molecule type" value="Genomic_DNA"/>
</dbReference>
<keyword evidence="3" id="KW-1185">Reference proteome</keyword>
<accession>A0ABU6Q9H7</accession>
<reference evidence="2 3" key="1">
    <citation type="journal article" date="2023" name="Plants (Basel)">
        <title>Bridging the Gap: Combining Genomics and Transcriptomics Approaches to Understand Stylosanthes scabra, an Orphan Legume from the Brazilian Caatinga.</title>
        <authorList>
            <person name="Ferreira-Neto J.R.C."/>
            <person name="da Silva M.D."/>
            <person name="Binneck E."/>
            <person name="de Melo N.F."/>
            <person name="da Silva R.H."/>
            <person name="de Melo A.L.T.M."/>
            <person name="Pandolfi V."/>
            <person name="Bustamante F.O."/>
            <person name="Brasileiro-Vidal A.C."/>
            <person name="Benko-Iseppon A.M."/>
        </authorList>
    </citation>
    <scope>NUCLEOTIDE SEQUENCE [LARGE SCALE GENOMIC DNA]</scope>
    <source>
        <tissue evidence="2">Leaves</tissue>
    </source>
</reference>
<comment type="caution">
    <text evidence="2">The sequence shown here is derived from an EMBL/GenBank/DDBJ whole genome shotgun (WGS) entry which is preliminary data.</text>
</comment>
<dbReference type="Proteomes" id="UP001341840">
    <property type="component" value="Unassembled WGS sequence"/>
</dbReference>
<name>A0ABU6Q9H7_9FABA</name>